<keyword evidence="2" id="KW-0964">Secreted</keyword>
<dbReference type="GO" id="GO:0005576">
    <property type="term" value="C:extracellular region"/>
    <property type="evidence" value="ECO:0007669"/>
    <property type="project" value="UniProtKB-SubCell"/>
</dbReference>
<comment type="caution">
    <text evidence="5">The sequence shown here is derived from an EMBL/GenBank/DDBJ whole genome shotgun (WGS) entry which is preliminary data.</text>
</comment>
<evidence type="ECO:0000256" key="1">
    <source>
        <dbReference type="ARBA" id="ARBA00004613"/>
    </source>
</evidence>
<dbReference type="EMBL" id="JAHHUM010001535">
    <property type="protein sequence ID" value="KAK5610741.1"/>
    <property type="molecule type" value="Genomic_DNA"/>
</dbReference>
<evidence type="ECO:0000256" key="2">
    <source>
        <dbReference type="ARBA" id="ARBA00022525"/>
    </source>
</evidence>
<proteinExistence type="predicted"/>
<name>A0AAV9RP39_9TELE</name>
<dbReference type="Gene3D" id="2.40.128.20">
    <property type="match status" value="1"/>
</dbReference>
<dbReference type="AlphaFoldDB" id="A0AAV9RP39"/>
<keyword evidence="4" id="KW-0325">Glycoprotein</keyword>
<dbReference type="PANTHER" id="PTHR11967">
    <property type="entry name" value="ALPHA-1-ACID GLYCOPROTEIN"/>
    <property type="match status" value="1"/>
</dbReference>
<accession>A0AAV9RP39</accession>
<sequence>MEQASKTNGTCMKFVVTVKIEGDTIIASYLNITSEFQVLPSCDGCLVFMINGTAKNIKQLLHAMKLSNLELPEGISARSLYILGKGQTLTESDLEHFKKQASCLGFSGKLDFLFNPEKGLCKEGEGISMPFSE</sequence>
<keyword evidence="3" id="KW-0732">Signal</keyword>
<organism evidence="5 6">
    <name type="scientific">Crenichthys baileyi</name>
    <name type="common">White River springfish</name>
    <dbReference type="NCBI Taxonomy" id="28760"/>
    <lineage>
        <taxon>Eukaryota</taxon>
        <taxon>Metazoa</taxon>
        <taxon>Chordata</taxon>
        <taxon>Craniata</taxon>
        <taxon>Vertebrata</taxon>
        <taxon>Euteleostomi</taxon>
        <taxon>Actinopterygii</taxon>
        <taxon>Neopterygii</taxon>
        <taxon>Teleostei</taxon>
        <taxon>Neoteleostei</taxon>
        <taxon>Acanthomorphata</taxon>
        <taxon>Ovalentaria</taxon>
        <taxon>Atherinomorphae</taxon>
        <taxon>Cyprinodontiformes</taxon>
        <taxon>Goodeidae</taxon>
        <taxon>Crenichthys</taxon>
    </lineage>
</organism>
<dbReference type="Proteomes" id="UP001311232">
    <property type="component" value="Unassembled WGS sequence"/>
</dbReference>
<evidence type="ECO:0000313" key="6">
    <source>
        <dbReference type="Proteomes" id="UP001311232"/>
    </source>
</evidence>
<dbReference type="PANTHER" id="PTHR11967:SF2">
    <property type="entry name" value="ALPHA-1-ACID GLYCOPROTEIN 1"/>
    <property type="match status" value="1"/>
</dbReference>
<dbReference type="InterPro" id="IPR012674">
    <property type="entry name" value="Calycin"/>
</dbReference>
<protein>
    <submittedName>
        <fullName evidence="5">Uncharacterized protein</fullName>
    </submittedName>
</protein>
<evidence type="ECO:0000256" key="4">
    <source>
        <dbReference type="ARBA" id="ARBA00023180"/>
    </source>
</evidence>
<evidence type="ECO:0000256" key="3">
    <source>
        <dbReference type="ARBA" id="ARBA00022729"/>
    </source>
</evidence>
<reference evidence="5 6" key="1">
    <citation type="submission" date="2021-06" db="EMBL/GenBank/DDBJ databases">
        <authorList>
            <person name="Palmer J.M."/>
        </authorList>
    </citation>
    <scope>NUCLEOTIDE SEQUENCE [LARGE SCALE GENOMIC DNA]</scope>
    <source>
        <strain evidence="5 6">MEX-2019</strain>
        <tissue evidence="5">Muscle</tissue>
    </source>
</reference>
<gene>
    <name evidence="5" type="ORF">CRENBAI_000502</name>
</gene>
<evidence type="ECO:0000313" key="5">
    <source>
        <dbReference type="EMBL" id="KAK5610741.1"/>
    </source>
</evidence>
<comment type="subcellular location">
    <subcellularLocation>
        <location evidence="1">Secreted</location>
    </subcellularLocation>
</comment>
<dbReference type="SUPFAM" id="SSF50814">
    <property type="entry name" value="Lipocalins"/>
    <property type="match status" value="1"/>
</dbReference>
<keyword evidence="6" id="KW-1185">Reference proteome</keyword>